<evidence type="ECO:0000313" key="1">
    <source>
        <dbReference type="EMBL" id="QVL34773.1"/>
    </source>
</evidence>
<dbReference type="EMBL" id="CP074694">
    <property type="protein sequence ID" value="QVL34773.1"/>
    <property type="molecule type" value="Genomic_DNA"/>
</dbReference>
<dbReference type="RefSeq" id="WP_213500109.1">
    <property type="nucleotide sequence ID" value="NZ_CP074694.1"/>
</dbReference>
<name>A0A8E6BCQ3_9BACT</name>
<dbReference type="Gene3D" id="3.90.79.10">
    <property type="entry name" value="Nucleoside Triphosphate Pyrophosphohydrolase"/>
    <property type="match status" value="1"/>
</dbReference>
<accession>A0A8E6BCQ3</accession>
<organism evidence="1 2">
    <name type="scientific">Telmatocola sphagniphila</name>
    <dbReference type="NCBI Taxonomy" id="1123043"/>
    <lineage>
        <taxon>Bacteria</taxon>
        <taxon>Pseudomonadati</taxon>
        <taxon>Planctomycetota</taxon>
        <taxon>Planctomycetia</taxon>
        <taxon>Gemmatales</taxon>
        <taxon>Gemmataceae</taxon>
    </lineage>
</organism>
<reference evidence="1" key="1">
    <citation type="submission" date="2021-05" db="EMBL/GenBank/DDBJ databases">
        <title>Complete genome sequence of the cellulolytic planctomycete Telmatocola sphagniphila SP2T and characterization of the first cellulase from planctomycetes.</title>
        <authorList>
            <person name="Rakitin A.L."/>
            <person name="Beletsky A.V."/>
            <person name="Naumoff D.G."/>
            <person name="Kulichevskaya I.S."/>
            <person name="Mardanov A.V."/>
            <person name="Ravin N.V."/>
            <person name="Dedysh S.N."/>
        </authorList>
    </citation>
    <scope>NUCLEOTIDE SEQUENCE</scope>
    <source>
        <strain evidence="1">SP2T</strain>
    </source>
</reference>
<protein>
    <submittedName>
        <fullName evidence="1">Phosphoesterase</fullName>
    </submittedName>
</protein>
<keyword evidence="2" id="KW-1185">Reference proteome</keyword>
<dbReference type="KEGG" id="tsph:KIH39_12945"/>
<gene>
    <name evidence="1" type="ORF">KIH39_12945</name>
</gene>
<dbReference type="Proteomes" id="UP000676194">
    <property type="component" value="Chromosome"/>
</dbReference>
<dbReference type="AlphaFoldDB" id="A0A8E6BCQ3"/>
<evidence type="ECO:0000313" key="2">
    <source>
        <dbReference type="Proteomes" id="UP000676194"/>
    </source>
</evidence>
<proteinExistence type="predicted"/>
<sequence>MSLTSEEMVLVIPLEHFVNVGYFEGFRRTQGDYATRLLDPAAFRFLPRPQAERDPAFKQIIPYCVLASGDALFHYQRGAGGGEKRLESLHSLGIGGHINPIDSASGRDIYQAAMQRELTEEVEYGNELSRRLFGFIYDPSLAVGQVHLGVVHRIELEAPYAKLKETKLQGGGFESFEKLLLRKKEFETWSQLILEAWN</sequence>